<dbReference type="AlphaFoldDB" id="A0A162M7L8"/>
<comment type="subunit">
    <text evidence="7">Homodimer.</text>
</comment>
<dbReference type="InterPro" id="IPR001754">
    <property type="entry name" value="OMPdeCOase_dom"/>
</dbReference>
<feature type="domain" description="Orotidine 5'-phosphate decarboxylase" evidence="11">
    <location>
        <begin position="8"/>
        <end position="235"/>
    </location>
</feature>
<dbReference type="Gene3D" id="3.20.20.70">
    <property type="entry name" value="Aldolase class I"/>
    <property type="match status" value="1"/>
</dbReference>
<dbReference type="Pfam" id="PF00215">
    <property type="entry name" value="OMPdecase"/>
    <property type="match status" value="1"/>
</dbReference>
<name>A0A162M7L8_9FIRM</name>
<dbReference type="InterPro" id="IPR013785">
    <property type="entry name" value="Aldolase_TIM"/>
</dbReference>
<evidence type="ECO:0000256" key="1">
    <source>
        <dbReference type="ARBA" id="ARBA00002356"/>
    </source>
</evidence>
<proteinExistence type="inferred from homology"/>
<comment type="pathway">
    <text evidence="2 7 10">Pyrimidine metabolism; UMP biosynthesis via de novo pathway; UMP from orotate: step 2/2.</text>
</comment>
<dbReference type="STRING" id="520767.ATZ99_18950"/>
<dbReference type="CDD" id="cd04725">
    <property type="entry name" value="OMP_decarboxylase_like"/>
    <property type="match status" value="1"/>
</dbReference>
<dbReference type="Proteomes" id="UP000075737">
    <property type="component" value="Unassembled WGS sequence"/>
</dbReference>
<dbReference type="EMBL" id="LOHZ01000042">
    <property type="protein sequence ID" value="KYO64467.1"/>
    <property type="molecule type" value="Genomic_DNA"/>
</dbReference>
<dbReference type="InterPro" id="IPR047596">
    <property type="entry name" value="OMPdecase_bac"/>
</dbReference>
<evidence type="ECO:0000256" key="10">
    <source>
        <dbReference type="RuleBase" id="RU000512"/>
    </source>
</evidence>
<dbReference type="RefSeq" id="WP_068749004.1">
    <property type="nucleotide sequence ID" value="NZ_LOHZ01000042.1"/>
</dbReference>
<comment type="catalytic activity">
    <reaction evidence="6 7 10">
        <text>orotidine 5'-phosphate + H(+) = UMP + CO2</text>
        <dbReference type="Rhea" id="RHEA:11596"/>
        <dbReference type="ChEBI" id="CHEBI:15378"/>
        <dbReference type="ChEBI" id="CHEBI:16526"/>
        <dbReference type="ChEBI" id="CHEBI:57538"/>
        <dbReference type="ChEBI" id="CHEBI:57865"/>
        <dbReference type="EC" id="4.1.1.23"/>
    </reaction>
</comment>
<evidence type="ECO:0000313" key="13">
    <source>
        <dbReference type="Proteomes" id="UP000075737"/>
    </source>
</evidence>
<comment type="function">
    <text evidence="1 7">Catalyzes the decarboxylation of orotidine 5'-monophosphate (OMP) to uridine 5'-monophosphate (UMP).</text>
</comment>
<feature type="binding site" evidence="7 9">
    <location>
        <position position="219"/>
    </location>
    <ligand>
        <name>substrate</name>
    </ligand>
</feature>
<evidence type="ECO:0000256" key="2">
    <source>
        <dbReference type="ARBA" id="ARBA00004861"/>
    </source>
</evidence>
<organism evidence="12 13">
    <name type="scientific">Thermovenabulum gondwanense</name>
    <dbReference type="NCBI Taxonomy" id="520767"/>
    <lineage>
        <taxon>Bacteria</taxon>
        <taxon>Bacillati</taxon>
        <taxon>Bacillota</taxon>
        <taxon>Clostridia</taxon>
        <taxon>Thermosediminibacterales</taxon>
        <taxon>Thermosediminibacteraceae</taxon>
        <taxon>Thermovenabulum</taxon>
    </lineage>
</organism>
<dbReference type="PANTHER" id="PTHR32119:SF2">
    <property type="entry name" value="OROTIDINE 5'-PHOSPHATE DECARBOXYLASE"/>
    <property type="match status" value="1"/>
</dbReference>
<dbReference type="GO" id="GO:0004590">
    <property type="term" value="F:orotidine-5'-phosphate decarboxylase activity"/>
    <property type="evidence" value="ECO:0007669"/>
    <property type="project" value="UniProtKB-UniRule"/>
</dbReference>
<evidence type="ECO:0000256" key="8">
    <source>
        <dbReference type="PIRSR" id="PIRSR614732-1"/>
    </source>
</evidence>
<evidence type="ECO:0000256" key="5">
    <source>
        <dbReference type="ARBA" id="ARBA00023239"/>
    </source>
</evidence>
<dbReference type="PANTHER" id="PTHR32119">
    <property type="entry name" value="OROTIDINE 5'-PHOSPHATE DECARBOXYLASE"/>
    <property type="match status" value="1"/>
</dbReference>
<keyword evidence="4 7" id="KW-0665">Pyrimidine biosynthesis</keyword>
<feature type="active site" description="For OMPdecase activity" evidence="8">
    <location>
        <position position="68"/>
    </location>
</feature>
<keyword evidence="5 7" id="KW-0456">Lyase</keyword>
<feature type="active site" description="Proton donor" evidence="7">
    <location>
        <position position="65"/>
    </location>
</feature>
<evidence type="ECO:0000256" key="7">
    <source>
        <dbReference type="HAMAP-Rule" id="MF_01200"/>
    </source>
</evidence>
<reference evidence="12 13" key="1">
    <citation type="submission" date="2015-12" db="EMBL/GenBank/DDBJ databases">
        <title>Draft genome of Thermovenabulum gondwanense isolated from a red thermophilic microbial mat colonisisng an outflow channel of a bore well.</title>
        <authorList>
            <person name="Patel B.K."/>
        </authorList>
    </citation>
    <scope>NUCLEOTIDE SEQUENCE [LARGE SCALE GENOMIC DNA]</scope>
    <source>
        <strain evidence="12 13">R270</strain>
    </source>
</reference>
<evidence type="ECO:0000259" key="11">
    <source>
        <dbReference type="SMART" id="SM00934"/>
    </source>
</evidence>
<feature type="binding site" evidence="7">
    <location>
        <begin position="63"/>
        <end position="72"/>
    </location>
    <ligand>
        <name>substrate</name>
    </ligand>
</feature>
<keyword evidence="3 7" id="KW-0210">Decarboxylase</keyword>
<dbReference type="GO" id="GO:0006207">
    <property type="term" value="P:'de novo' pyrimidine nucleobase biosynthetic process"/>
    <property type="evidence" value="ECO:0007669"/>
    <property type="project" value="InterPro"/>
</dbReference>
<dbReference type="UniPathway" id="UPA00070">
    <property type="reaction ID" value="UER00120"/>
</dbReference>
<keyword evidence="13" id="KW-1185">Reference proteome</keyword>
<feature type="binding site" evidence="7 9">
    <location>
        <position position="36"/>
    </location>
    <ligand>
        <name>substrate</name>
    </ligand>
</feature>
<evidence type="ECO:0000256" key="4">
    <source>
        <dbReference type="ARBA" id="ARBA00022975"/>
    </source>
</evidence>
<sequence>MENNILNKVIVALDFSDETKALEIVEILKDDINIFKIGLELFISSGPKIIEKIRSKNKQVFLDLKLHDIPNTIKKALNALMEYDIFMTTIHALGGRKMLKEARDSIIESSERKNKKRPLLIAVTLLTSLSTDDLVEIGIKEDLEEEVLNLAKISKEEGIDGIVSSPLELPYLKKEFKNELLLITPGIRNGTVHIPGDDQRRSSSLKKAIYQGADYVVIGRQITLAEDPKKALYYLLGQE</sequence>
<dbReference type="SUPFAM" id="SSF51366">
    <property type="entry name" value="Ribulose-phoshate binding barrel"/>
    <property type="match status" value="1"/>
</dbReference>
<evidence type="ECO:0000256" key="6">
    <source>
        <dbReference type="ARBA" id="ARBA00049157"/>
    </source>
</evidence>
<dbReference type="EC" id="4.1.1.23" evidence="7"/>
<feature type="binding site" evidence="7 9">
    <location>
        <position position="127"/>
    </location>
    <ligand>
        <name>substrate</name>
    </ligand>
</feature>
<dbReference type="HAMAP" id="MF_01200_B">
    <property type="entry name" value="OMPdecase_type1_B"/>
    <property type="match status" value="1"/>
</dbReference>
<protein>
    <recommendedName>
        <fullName evidence="7">Orotidine 5'-phosphate decarboxylase</fullName>
        <ecNumber evidence="7">4.1.1.23</ecNumber>
    </recommendedName>
    <alternativeName>
        <fullName evidence="7">OMP decarboxylase</fullName>
        <shortName evidence="7">OMPDCase</shortName>
        <shortName evidence="7">OMPdecase</shortName>
    </alternativeName>
</protein>
<evidence type="ECO:0000256" key="9">
    <source>
        <dbReference type="PIRSR" id="PIRSR614732-2"/>
    </source>
</evidence>
<comment type="caution">
    <text evidence="12">The sequence shown here is derived from an EMBL/GenBank/DDBJ whole genome shotgun (WGS) entry which is preliminary data.</text>
</comment>
<dbReference type="GO" id="GO:0005829">
    <property type="term" value="C:cytosol"/>
    <property type="evidence" value="ECO:0007669"/>
    <property type="project" value="TreeGrafter"/>
</dbReference>
<feature type="binding site" evidence="7 9">
    <location>
        <position position="188"/>
    </location>
    <ligand>
        <name>substrate</name>
    </ligand>
</feature>
<gene>
    <name evidence="7 12" type="primary">pyrF</name>
    <name evidence="12" type="ORF">ATZ99_18950</name>
</gene>
<accession>A0A162M7L8</accession>
<dbReference type="InterPro" id="IPR018089">
    <property type="entry name" value="OMPdecase_AS"/>
</dbReference>
<feature type="active site" description="For OMPdecase activity" evidence="8">
    <location>
        <position position="63"/>
    </location>
</feature>
<dbReference type="NCBIfam" id="NF001273">
    <property type="entry name" value="PRK00230.1"/>
    <property type="match status" value="1"/>
</dbReference>
<dbReference type="InterPro" id="IPR014732">
    <property type="entry name" value="OMPdecase"/>
</dbReference>
<dbReference type="SMART" id="SM00934">
    <property type="entry name" value="OMPdecase"/>
    <property type="match status" value="1"/>
</dbReference>
<dbReference type="InterPro" id="IPR011060">
    <property type="entry name" value="RibuloseP-bd_barrel"/>
</dbReference>
<dbReference type="GO" id="GO:0044205">
    <property type="term" value="P:'de novo' UMP biosynthetic process"/>
    <property type="evidence" value="ECO:0007669"/>
    <property type="project" value="UniProtKB-UniRule"/>
</dbReference>
<feature type="binding site" evidence="7 9">
    <location>
        <position position="199"/>
    </location>
    <ligand>
        <name>substrate</name>
    </ligand>
</feature>
<dbReference type="PATRIC" id="fig|520767.4.peg.2021"/>
<dbReference type="PROSITE" id="PS00156">
    <property type="entry name" value="OMPDECASE"/>
    <property type="match status" value="1"/>
</dbReference>
<feature type="binding site" evidence="7 9">
    <location>
        <position position="220"/>
    </location>
    <ligand>
        <name>substrate</name>
    </ligand>
</feature>
<dbReference type="NCBIfam" id="TIGR01740">
    <property type="entry name" value="pyrF"/>
    <property type="match status" value="1"/>
</dbReference>
<evidence type="ECO:0000256" key="3">
    <source>
        <dbReference type="ARBA" id="ARBA00022793"/>
    </source>
</evidence>
<comment type="similarity">
    <text evidence="7">Belongs to the OMP decarboxylase family. Type 1 subfamily.</text>
</comment>
<feature type="binding site" evidence="7 9">
    <location>
        <position position="14"/>
    </location>
    <ligand>
        <name>substrate</name>
    </ligand>
</feature>
<feature type="active site" description="For OMPdecase activity" evidence="8">
    <location>
        <position position="65"/>
    </location>
</feature>
<evidence type="ECO:0000313" key="12">
    <source>
        <dbReference type="EMBL" id="KYO64467.1"/>
    </source>
</evidence>